<gene>
    <name evidence="12" type="ORF">ACFOZ8_06780</name>
</gene>
<keyword evidence="9" id="KW-0175">Coiled coil</keyword>
<feature type="transmembrane region" description="Helical" evidence="10">
    <location>
        <begin position="381"/>
        <end position="402"/>
    </location>
</feature>
<feature type="transmembrane region" description="Helical" evidence="10">
    <location>
        <begin position="248"/>
        <end position="270"/>
    </location>
</feature>
<keyword evidence="8" id="KW-0902">Two-component regulatory system</keyword>
<name>A0ABV8K026_9BACL</name>
<evidence type="ECO:0000256" key="5">
    <source>
        <dbReference type="ARBA" id="ARBA00022741"/>
    </source>
</evidence>
<keyword evidence="4" id="KW-0808">Transferase</keyword>
<feature type="transmembrane region" description="Helical" evidence="10">
    <location>
        <begin position="7"/>
        <end position="30"/>
    </location>
</feature>
<dbReference type="Pfam" id="PF07730">
    <property type="entry name" value="HisKA_3"/>
    <property type="match status" value="1"/>
</dbReference>
<evidence type="ECO:0000256" key="2">
    <source>
        <dbReference type="ARBA" id="ARBA00012438"/>
    </source>
</evidence>
<accession>A0ABV8K026</accession>
<evidence type="ECO:0000313" key="13">
    <source>
        <dbReference type="Proteomes" id="UP001595715"/>
    </source>
</evidence>
<feature type="transmembrane region" description="Helical" evidence="10">
    <location>
        <begin position="308"/>
        <end position="326"/>
    </location>
</feature>
<protein>
    <recommendedName>
        <fullName evidence="2">histidine kinase</fullName>
        <ecNumber evidence="2">2.7.13.3</ecNumber>
    </recommendedName>
</protein>
<keyword evidence="3" id="KW-0597">Phosphoprotein</keyword>
<dbReference type="InterPro" id="IPR011712">
    <property type="entry name" value="Sig_transdc_His_kin_sub3_dim/P"/>
</dbReference>
<keyword evidence="13" id="KW-1185">Reference proteome</keyword>
<evidence type="ECO:0000256" key="3">
    <source>
        <dbReference type="ARBA" id="ARBA00022553"/>
    </source>
</evidence>
<dbReference type="SUPFAM" id="SSF55874">
    <property type="entry name" value="ATPase domain of HSP90 chaperone/DNA topoisomerase II/histidine kinase"/>
    <property type="match status" value="1"/>
</dbReference>
<dbReference type="EC" id="2.7.13.3" evidence="2"/>
<reference evidence="13" key="1">
    <citation type="journal article" date="2019" name="Int. J. Syst. Evol. Microbiol.">
        <title>The Global Catalogue of Microorganisms (GCM) 10K type strain sequencing project: providing services to taxonomists for standard genome sequencing and annotation.</title>
        <authorList>
            <consortium name="The Broad Institute Genomics Platform"/>
            <consortium name="The Broad Institute Genome Sequencing Center for Infectious Disease"/>
            <person name="Wu L."/>
            <person name="Ma J."/>
        </authorList>
    </citation>
    <scope>NUCLEOTIDE SEQUENCE [LARGE SCALE GENOMIC DNA]</scope>
    <source>
        <strain evidence="13">IBRC-M 10987</strain>
    </source>
</reference>
<proteinExistence type="predicted"/>
<feature type="transmembrane region" description="Helical" evidence="10">
    <location>
        <begin position="338"/>
        <end position="356"/>
    </location>
</feature>
<dbReference type="Gene3D" id="1.20.5.1930">
    <property type="match status" value="1"/>
</dbReference>
<keyword evidence="10" id="KW-0812">Transmembrane</keyword>
<sequence>MTRIRDWLYTIGMASLSLLLFAIFCLLLTWNTLGDQGADESRSLHLSSGWQMHLGDLTAETGALAASADWMPYKFGDADSRLDGYRGYYWLRFRLPEQLRDEPNLHVQGFKHAELYTWSGQIYAFNMDRGIRLMNKELRWGMADLKPEDYGHHLYVRVYQDGGDPAEGLFRVGRMEHFLTQMLRHDAFRYLSCVVGLIAGMLAFILYALNRKDPIYLHFALFSVCVAYGSIIRAASLQLFADIPLLVYIQNIALSLGTGALLGFLAETFAGGWRIWFRRLAAAYYGYGAIVLGAAFIDDWLYHLMAEQLFAVTAVPLVLYILLALLRSGRHENRLETRLIMAGIWLLGIFTAVHYIDMNVVSISSRLFEPYPVAGALFKEAFVQLAVFAFILCLAGVLLVRYAKTHRQVKRYAQELAVKNDQLEAINSQRAEELRQRTEELQEAIQVTMDTMEEVVALEERNRIAHEMHDTVGHTLTATIMQMEVTKRLFDIDREAALQRLASAQDLVRSGLDQVRSSVRLMKDEAPAYDLRDAMIVLMRNTTQATQVEIEYSIDPLPQLPPGCSKVLYHALLEGLTNGMRHGRGTRFNCELTVGEDGVVLLLQNNGLPYDNAAYGFGLKAMNERVQLVGGSLRLSQSAEWGCELRVRLPLASTL</sequence>
<dbReference type="CDD" id="cd16917">
    <property type="entry name" value="HATPase_UhpB-NarQ-NarX-like"/>
    <property type="match status" value="1"/>
</dbReference>
<feature type="transmembrane region" description="Helical" evidence="10">
    <location>
        <begin position="282"/>
        <end position="302"/>
    </location>
</feature>
<dbReference type="PANTHER" id="PTHR24421:SF10">
    <property type="entry name" value="NITRATE_NITRITE SENSOR PROTEIN NARQ"/>
    <property type="match status" value="1"/>
</dbReference>
<evidence type="ECO:0000256" key="1">
    <source>
        <dbReference type="ARBA" id="ARBA00000085"/>
    </source>
</evidence>
<dbReference type="Gene3D" id="3.30.565.10">
    <property type="entry name" value="Histidine kinase-like ATPase, C-terminal domain"/>
    <property type="match status" value="1"/>
</dbReference>
<evidence type="ECO:0000256" key="8">
    <source>
        <dbReference type="ARBA" id="ARBA00023012"/>
    </source>
</evidence>
<dbReference type="RefSeq" id="WP_377718052.1">
    <property type="nucleotide sequence ID" value="NZ_JBHSAM010000017.1"/>
</dbReference>
<dbReference type="EMBL" id="JBHSAM010000017">
    <property type="protein sequence ID" value="MFC4099361.1"/>
    <property type="molecule type" value="Genomic_DNA"/>
</dbReference>
<dbReference type="PANTHER" id="PTHR24421">
    <property type="entry name" value="NITRATE/NITRITE SENSOR PROTEIN NARX-RELATED"/>
    <property type="match status" value="1"/>
</dbReference>
<organism evidence="12 13">
    <name type="scientific">Paenibacillus xanthanilyticus</name>
    <dbReference type="NCBI Taxonomy" id="1783531"/>
    <lineage>
        <taxon>Bacteria</taxon>
        <taxon>Bacillati</taxon>
        <taxon>Bacillota</taxon>
        <taxon>Bacilli</taxon>
        <taxon>Bacillales</taxon>
        <taxon>Paenibacillaceae</taxon>
        <taxon>Paenibacillus</taxon>
    </lineage>
</organism>
<dbReference type="GO" id="GO:0016301">
    <property type="term" value="F:kinase activity"/>
    <property type="evidence" value="ECO:0007669"/>
    <property type="project" value="UniProtKB-KW"/>
</dbReference>
<feature type="transmembrane region" description="Helical" evidence="10">
    <location>
        <begin position="216"/>
        <end position="236"/>
    </location>
</feature>
<evidence type="ECO:0000256" key="6">
    <source>
        <dbReference type="ARBA" id="ARBA00022777"/>
    </source>
</evidence>
<dbReference type="InterPro" id="IPR036890">
    <property type="entry name" value="HATPase_C_sf"/>
</dbReference>
<evidence type="ECO:0000256" key="7">
    <source>
        <dbReference type="ARBA" id="ARBA00022840"/>
    </source>
</evidence>
<dbReference type="InterPro" id="IPR050482">
    <property type="entry name" value="Sensor_HK_TwoCompSys"/>
</dbReference>
<comment type="caution">
    <text evidence="12">The sequence shown here is derived from an EMBL/GenBank/DDBJ whole genome shotgun (WGS) entry which is preliminary data.</text>
</comment>
<keyword evidence="10" id="KW-0472">Membrane</keyword>
<evidence type="ECO:0000313" key="12">
    <source>
        <dbReference type="EMBL" id="MFC4099361.1"/>
    </source>
</evidence>
<keyword evidence="10" id="KW-1133">Transmembrane helix</keyword>
<evidence type="ECO:0000259" key="11">
    <source>
        <dbReference type="Pfam" id="PF07730"/>
    </source>
</evidence>
<keyword evidence="7" id="KW-0067">ATP-binding</keyword>
<feature type="domain" description="Signal transduction histidine kinase subgroup 3 dimerisation and phosphoacceptor" evidence="11">
    <location>
        <begin position="460"/>
        <end position="524"/>
    </location>
</feature>
<dbReference type="Proteomes" id="UP001595715">
    <property type="component" value="Unassembled WGS sequence"/>
</dbReference>
<evidence type="ECO:0000256" key="4">
    <source>
        <dbReference type="ARBA" id="ARBA00022679"/>
    </source>
</evidence>
<evidence type="ECO:0000256" key="9">
    <source>
        <dbReference type="SAM" id="Coils"/>
    </source>
</evidence>
<feature type="coiled-coil region" evidence="9">
    <location>
        <begin position="409"/>
        <end position="451"/>
    </location>
</feature>
<keyword evidence="5" id="KW-0547">Nucleotide-binding</keyword>
<comment type="catalytic activity">
    <reaction evidence="1">
        <text>ATP + protein L-histidine = ADP + protein N-phospho-L-histidine.</text>
        <dbReference type="EC" id="2.7.13.3"/>
    </reaction>
</comment>
<feature type="transmembrane region" description="Helical" evidence="10">
    <location>
        <begin position="187"/>
        <end position="209"/>
    </location>
</feature>
<evidence type="ECO:0000256" key="10">
    <source>
        <dbReference type="SAM" id="Phobius"/>
    </source>
</evidence>
<keyword evidence="6 12" id="KW-0418">Kinase</keyword>